<dbReference type="PANTHER" id="PTHR34406">
    <property type="entry name" value="PROTEIN YCEI"/>
    <property type="match status" value="1"/>
</dbReference>
<dbReference type="InterPro" id="IPR007372">
    <property type="entry name" value="Lipid/polyisoprenoid-bd_YceI"/>
</dbReference>
<keyword evidence="3" id="KW-1185">Reference proteome</keyword>
<sequence length="142" mass="15491">MFGVKVAGTFTGFKGNITFDPANPGQSHISGSVEAATVDTGNSLRDGHLREKEDFFQASKYPRISLKSTKIEKTGSGFLGTFDFTLKNVTRSLKIPFTFQSFGSKALLEGSVKLDRTDWNFGGNTLGMSDDVQLDLKVTLKQ</sequence>
<dbReference type="AlphaFoldDB" id="A0A8J3DBP1"/>
<comment type="caution">
    <text evidence="2">The sequence shown here is derived from an EMBL/GenBank/DDBJ whole genome shotgun (WGS) entry which is preliminary data.</text>
</comment>
<dbReference type="PANTHER" id="PTHR34406:SF1">
    <property type="entry name" value="PROTEIN YCEI"/>
    <property type="match status" value="1"/>
</dbReference>
<dbReference type="Pfam" id="PF04264">
    <property type="entry name" value="YceI"/>
    <property type="match status" value="1"/>
</dbReference>
<gene>
    <name evidence="2" type="ORF">GCM10007390_38250</name>
</gene>
<organism evidence="2 3">
    <name type="scientific">Persicitalea jodogahamensis</name>
    <dbReference type="NCBI Taxonomy" id="402147"/>
    <lineage>
        <taxon>Bacteria</taxon>
        <taxon>Pseudomonadati</taxon>
        <taxon>Bacteroidota</taxon>
        <taxon>Cytophagia</taxon>
        <taxon>Cytophagales</taxon>
        <taxon>Spirosomataceae</taxon>
        <taxon>Persicitalea</taxon>
    </lineage>
</organism>
<dbReference type="Gene3D" id="2.40.128.110">
    <property type="entry name" value="Lipid/polyisoprenoid-binding, YceI-like"/>
    <property type="match status" value="1"/>
</dbReference>
<dbReference type="EMBL" id="BMXF01000004">
    <property type="protein sequence ID" value="GHB80349.1"/>
    <property type="molecule type" value="Genomic_DNA"/>
</dbReference>
<dbReference type="SMART" id="SM00867">
    <property type="entry name" value="YceI"/>
    <property type="match status" value="1"/>
</dbReference>
<dbReference type="SUPFAM" id="SSF101874">
    <property type="entry name" value="YceI-like"/>
    <property type="match status" value="1"/>
</dbReference>
<dbReference type="InterPro" id="IPR036761">
    <property type="entry name" value="TTHA0802/YceI-like_sf"/>
</dbReference>
<name>A0A8J3DBP1_9BACT</name>
<evidence type="ECO:0000313" key="3">
    <source>
        <dbReference type="Proteomes" id="UP000598271"/>
    </source>
</evidence>
<accession>A0A8J3DBP1</accession>
<feature type="domain" description="Lipid/polyisoprenoid-binding YceI-like" evidence="1">
    <location>
        <begin position="1"/>
        <end position="141"/>
    </location>
</feature>
<proteinExistence type="predicted"/>
<protein>
    <submittedName>
        <fullName evidence="2">Polyisoprenoid-binding protein</fullName>
    </submittedName>
</protein>
<evidence type="ECO:0000313" key="2">
    <source>
        <dbReference type="EMBL" id="GHB80349.1"/>
    </source>
</evidence>
<evidence type="ECO:0000259" key="1">
    <source>
        <dbReference type="SMART" id="SM00867"/>
    </source>
</evidence>
<dbReference type="Proteomes" id="UP000598271">
    <property type="component" value="Unassembled WGS sequence"/>
</dbReference>
<reference evidence="2 3" key="1">
    <citation type="journal article" date="2014" name="Int. J. Syst. Evol. Microbiol.">
        <title>Complete genome sequence of Corynebacterium casei LMG S-19264T (=DSM 44701T), isolated from a smear-ripened cheese.</title>
        <authorList>
            <consortium name="US DOE Joint Genome Institute (JGI-PGF)"/>
            <person name="Walter F."/>
            <person name="Albersmeier A."/>
            <person name="Kalinowski J."/>
            <person name="Ruckert C."/>
        </authorList>
    </citation>
    <scope>NUCLEOTIDE SEQUENCE [LARGE SCALE GENOMIC DNA]</scope>
    <source>
        <strain evidence="2 3">KCTC 12866</strain>
    </source>
</reference>